<evidence type="ECO:0000313" key="2">
    <source>
        <dbReference type="EMBL" id="RNB52684.1"/>
    </source>
</evidence>
<dbReference type="EMBL" id="RHHS01000055">
    <property type="protein sequence ID" value="RNB52684.1"/>
    <property type="molecule type" value="Genomic_DNA"/>
</dbReference>
<dbReference type="RefSeq" id="WP_122906662.1">
    <property type="nucleotide sequence ID" value="NZ_RHHS01000055.1"/>
</dbReference>
<evidence type="ECO:0000313" key="3">
    <source>
        <dbReference type="Proteomes" id="UP000268829"/>
    </source>
</evidence>
<gene>
    <name evidence="2" type="ORF">EDM57_21085</name>
</gene>
<sequence>MSKKVGKSKNKRKPLMAGASEREFSEDKEFVISFKHLDRQQGQSLSDWESLGILSQAIETLRGYCGETLHSRLDNKFTIYGKFPPSDKTDFTHPKHVPEDAEWARIHVNGKVCIVGHVVRNIFNVVFLDKDHRFWISEKKHT</sequence>
<reference evidence="2 3" key="1">
    <citation type="submission" date="2018-10" db="EMBL/GenBank/DDBJ databases">
        <title>Phylogenomics of Brevibacillus.</title>
        <authorList>
            <person name="Dunlap C."/>
        </authorList>
    </citation>
    <scope>NUCLEOTIDE SEQUENCE [LARGE SCALE GENOMIC DNA]</scope>
    <source>
        <strain evidence="2 3">DSM 100115</strain>
    </source>
</reference>
<protein>
    <submittedName>
        <fullName evidence="2">Uncharacterized protein</fullName>
    </submittedName>
</protein>
<evidence type="ECO:0000256" key="1">
    <source>
        <dbReference type="SAM" id="MobiDB-lite"/>
    </source>
</evidence>
<keyword evidence="3" id="KW-1185">Reference proteome</keyword>
<feature type="region of interest" description="Disordered" evidence="1">
    <location>
        <begin position="1"/>
        <end position="23"/>
    </location>
</feature>
<proteinExistence type="predicted"/>
<accession>A0A3M8AN92</accession>
<dbReference type="AlphaFoldDB" id="A0A3M8AN92"/>
<feature type="compositionally biased region" description="Basic residues" evidence="1">
    <location>
        <begin position="1"/>
        <end position="14"/>
    </location>
</feature>
<dbReference type="Proteomes" id="UP000268829">
    <property type="component" value="Unassembled WGS sequence"/>
</dbReference>
<organism evidence="2 3">
    <name type="scientific">Brevibacillus gelatini</name>
    <dbReference type="NCBI Taxonomy" id="1655277"/>
    <lineage>
        <taxon>Bacteria</taxon>
        <taxon>Bacillati</taxon>
        <taxon>Bacillota</taxon>
        <taxon>Bacilli</taxon>
        <taxon>Bacillales</taxon>
        <taxon>Paenibacillaceae</taxon>
        <taxon>Brevibacillus</taxon>
    </lineage>
</organism>
<dbReference type="OrthoDB" id="983063at2"/>
<name>A0A3M8AN92_9BACL</name>
<comment type="caution">
    <text evidence="2">The sequence shown here is derived from an EMBL/GenBank/DDBJ whole genome shotgun (WGS) entry which is preliminary data.</text>
</comment>